<dbReference type="SUPFAM" id="SSF56091">
    <property type="entry name" value="DNA ligase/mRNA capping enzyme, catalytic domain"/>
    <property type="match status" value="1"/>
</dbReference>
<evidence type="ECO:0000256" key="14">
    <source>
        <dbReference type="ARBA" id="ARBA00060881"/>
    </source>
</evidence>
<feature type="binding site" evidence="15">
    <location>
        <begin position="81"/>
        <end position="82"/>
    </location>
    <ligand>
        <name>NAD(+)</name>
        <dbReference type="ChEBI" id="CHEBI:57540"/>
    </ligand>
</feature>
<dbReference type="InterPro" id="IPR033136">
    <property type="entry name" value="DNA_ligase_CS"/>
</dbReference>
<dbReference type="Gene3D" id="3.40.50.10190">
    <property type="entry name" value="BRCT domain"/>
    <property type="match status" value="1"/>
</dbReference>
<dbReference type="Pfam" id="PF01653">
    <property type="entry name" value="DNA_ligase_aden"/>
    <property type="match status" value="1"/>
</dbReference>
<comment type="caution">
    <text evidence="15">Lacks conserved residue(s) required for the propagation of feature annotation.</text>
</comment>
<feature type="binding site" evidence="15">
    <location>
        <position position="405"/>
    </location>
    <ligand>
        <name>Zn(2+)</name>
        <dbReference type="ChEBI" id="CHEBI:29105"/>
    </ligand>
</feature>
<protein>
    <recommendedName>
        <fullName evidence="3 15">DNA ligase</fullName>
        <ecNumber evidence="2 15">6.5.1.2</ecNumber>
    </recommendedName>
    <alternativeName>
        <fullName evidence="15">Polydeoxyribonucleotide synthase [NAD(+)]</fullName>
    </alternativeName>
</protein>
<dbReference type="GO" id="GO:0046872">
    <property type="term" value="F:metal ion binding"/>
    <property type="evidence" value="ECO:0007669"/>
    <property type="project" value="UniProtKB-KW"/>
</dbReference>
<name>A0A5B8NQI2_9CHRO</name>
<reference evidence="17" key="1">
    <citation type="submission" date="2019-08" db="EMBL/GenBank/DDBJ databases">
        <title>Carotenoids and Carotenoid Binding Proteins in the Halophilic Cyanobacterium Euhalothece sp. ZM00.</title>
        <authorList>
            <person name="Cho S.M."/>
            <person name="Song J.Y."/>
            <person name="Park Y.-I."/>
        </authorList>
    </citation>
    <scope>NUCLEOTIDE SEQUENCE [LARGE SCALE GENOMIC DNA]</scope>
    <source>
        <strain evidence="17">Z-M001</strain>
    </source>
</reference>
<feature type="binding site" evidence="15">
    <location>
        <position position="408"/>
    </location>
    <ligand>
        <name>Zn(2+)</name>
        <dbReference type="ChEBI" id="CHEBI:29105"/>
    </ligand>
</feature>
<feature type="domain" description="BRCT" evidence="16">
    <location>
        <begin position="588"/>
        <end position="667"/>
    </location>
</feature>
<dbReference type="SUPFAM" id="SSF50249">
    <property type="entry name" value="Nucleic acid-binding proteins"/>
    <property type="match status" value="1"/>
</dbReference>
<keyword evidence="12 15" id="KW-0464">Manganese</keyword>
<dbReference type="NCBIfam" id="TIGR00575">
    <property type="entry name" value="dnlj"/>
    <property type="match status" value="1"/>
</dbReference>
<dbReference type="PANTHER" id="PTHR23389">
    <property type="entry name" value="CHROMOSOME TRANSMISSION FIDELITY FACTOR 18"/>
    <property type="match status" value="1"/>
</dbReference>
<evidence type="ECO:0000256" key="1">
    <source>
        <dbReference type="ARBA" id="ARBA00004067"/>
    </source>
</evidence>
<keyword evidence="8 15" id="KW-0862">Zinc</keyword>
<dbReference type="PIRSF" id="PIRSF001604">
    <property type="entry name" value="LigA"/>
    <property type="match status" value="1"/>
</dbReference>
<dbReference type="Pfam" id="PF22745">
    <property type="entry name" value="Nlig-Ia"/>
    <property type="match status" value="1"/>
</dbReference>
<dbReference type="Proteomes" id="UP000318453">
    <property type="component" value="Chromosome"/>
</dbReference>
<dbReference type="CDD" id="cd17748">
    <property type="entry name" value="BRCT_DNA_ligase_like"/>
    <property type="match status" value="1"/>
</dbReference>
<dbReference type="FunFam" id="1.10.150.20:FF:000006">
    <property type="entry name" value="DNA ligase"/>
    <property type="match status" value="1"/>
</dbReference>
<dbReference type="InterPro" id="IPR041663">
    <property type="entry name" value="DisA/LigA_HHH"/>
</dbReference>
<evidence type="ECO:0000313" key="17">
    <source>
        <dbReference type="EMBL" id="QDZ41207.1"/>
    </source>
</evidence>
<dbReference type="AlphaFoldDB" id="A0A5B8NQI2"/>
<dbReference type="CDD" id="cd00114">
    <property type="entry name" value="LIGANc"/>
    <property type="match status" value="1"/>
</dbReference>
<dbReference type="Gene3D" id="1.10.150.20">
    <property type="entry name" value="5' to 3' exonuclease, C-terminal subdomain"/>
    <property type="match status" value="2"/>
</dbReference>
<evidence type="ECO:0000256" key="12">
    <source>
        <dbReference type="ARBA" id="ARBA00023211"/>
    </source>
</evidence>
<evidence type="ECO:0000256" key="5">
    <source>
        <dbReference type="ARBA" id="ARBA00022705"/>
    </source>
</evidence>
<dbReference type="HAMAP" id="MF_01588">
    <property type="entry name" value="DNA_ligase_A"/>
    <property type="match status" value="1"/>
</dbReference>
<dbReference type="Pfam" id="PF00533">
    <property type="entry name" value="BRCT"/>
    <property type="match status" value="1"/>
</dbReference>
<dbReference type="SMART" id="SM00278">
    <property type="entry name" value="HhH1"/>
    <property type="match status" value="3"/>
</dbReference>
<organism evidence="17 18">
    <name type="scientific">Euhalothece natronophila Z-M001</name>
    <dbReference type="NCBI Taxonomy" id="522448"/>
    <lineage>
        <taxon>Bacteria</taxon>
        <taxon>Bacillati</taxon>
        <taxon>Cyanobacteriota</taxon>
        <taxon>Cyanophyceae</taxon>
        <taxon>Oscillatoriophycideae</taxon>
        <taxon>Chroococcales</taxon>
        <taxon>Halothecacae</taxon>
        <taxon>Halothece cluster</taxon>
        <taxon>Euhalothece</taxon>
    </lineage>
</organism>
<dbReference type="InterPro" id="IPR001357">
    <property type="entry name" value="BRCT_dom"/>
</dbReference>
<dbReference type="EC" id="6.5.1.2" evidence="2 15"/>
<evidence type="ECO:0000256" key="4">
    <source>
        <dbReference type="ARBA" id="ARBA00022598"/>
    </source>
</evidence>
<feature type="binding site" evidence="15">
    <location>
        <position position="131"/>
    </location>
    <ligand>
        <name>NAD(+)</name>
        <dbReference type="ChEBI" id="CHEBI:57540"/>
    </ligand>
</feature>
<feature type="binding site" evidence="15">
    <location>
        <begin position="32"/>
        <end position="36"/>
    </location>
    <ligand>
        <name>NAD(+)</name>
        <dbReference type="ChEBI" id="CHEBI:57540"/>
    </ligand>
</feature>
<dbReference type="SMART" id="SM00292">
    <property type="entry name" value="BRCT"/>
    <property type="match status" value="1"/>
</dbReference>
<dbReference type="GO" id="GO:0006260">
    <property type="term" value="P:DNA replication"/>
    <property type="evidence" value="ECO:0007669"/>
    <property type="project" value="UniProtKB-KW"/>
</dbReference>
<feature type="active site" description="N6-AMP-lysine intermediate" evidence="15">
    <location>
        <position position="110"/>
    </location>
</feature>
<feature type="binding site" evidence="15">
    <location>
        <position position="168"/>
    </location>
    <ligand>
        <name>NAD(+)</name>
        <dbReference type="ChEBI" id="CHEBI:57540"/>
    </ligand>
</feature>
<comment type="cofactor">
    <cofactor evidence="15">
        <name>Mg(2+)</name>
        <dbReference type="ChEBI" id="CHEBI:18420"/>
    </cofactor>
    <cofactor evidence="15">
        <name>Mn(2+)</name>
        <dbReference type="ChEBI" id="CHEBI:29035"/>
    </cofactor>
</comment>
<comment type="catalytic activity">
    <reaction evidence="13 15">
        <text>NAD(+) + (deoxyribonucleotide)n-3'-hydroxyl + 5'-phospho-(deoxyribonucleotide)m = (deoxyribonucleotide)n+m + AMP + beta-nicotinamide D-nucleotide.</text>
        <dbReference type="EC" id="6.5.1.2"/>
    </reaction>
</comment>
<evidence type="ECO:0000256" key="15">
    <source>
        <dbReference type="HAMAP-Rule" id="MF_01588"/>
    </source>
</evidence>
<dbReference type="Pfam" id="PF14520">
    <property type="entry name" value="HHH_5"/>
    <property type="match status" value="1"/>
</dbReference>
<evidence type="ECO:0000256" key="11">
    <source>
        <dbReference type="ARBA" id="ARBA00023204"/>
    </source>
</evidence>
<dbReference type="RefSeq" id="WP_146297041.1">
    <property type="nucleotide sequence ID" value="NZ_CP042326.1"/>
</dbReference>
<dbReference type="Pfam" id="PF12826">
    <property type="entry name" value="HHH_2"/>
    <property type="match status" value="1"/>
</dbReference>
<dbReference type="GO" id="GO:0003911">
    <property type="term" value="F:DNA ligase (NAD+) activity"/>
    <property type="evidence" value="ECO:0007669"/>
    <property type="project" value="UniProtKB-UniRule"/>
</dbReference>
<evidence type="ECO:0000256" key="7">
    <source>
        <dbReference type="ARBA" id="ARBA00022763"/>
    </source>
</evidence>
<dbReference type="Pfam" id="PF03120">
    <property type="entry name" value="OB_DNA_ligase"/>
    <property type="match status" value="1"/>
</dbReference>
<dbReference type="InterPro" id="IPR003583">
    <property type="entry name" value="Hlx-hairpin-Hlx_DNA-bd_motif"/>
</dbReference>
<comment type="function">
    <text evidence="1 15">DNA ligase that catalyzes the formation of phosphodiester linkages between 5'-phosphoryl and 3'-hydroxyl groups in double-stranded DNA using NAD as a coenzyme and as the energy source for the reaction. It is essential for DNA replication and repair of damaged DNA.</text>
</comment>
<keyword evidence="18" id="KW-1185">Reference proteome</keyword>
<dbReference type="GO" id="GO:0006281">
    <property type="term" value="P:DNA repair"/>
    <property type="evidence" value="ECO:0007669"/>
    <property type="project" value="UniProtKB-KW"/>
</dbReference>
<dbReference type="Gene3D" id="6.20.10.30">
    <property type="match status" value="1"/>
</dbReference>
<dbReference type="InterPro" id="IPR010994">
    <property type="entry name" value="RuvA_2-like"/>
</dbReference>
<keyword evidence="9 15" id="KW-0460">Magnesium</keyword>
<evidence type="ECO:0000256" key="9">
    <source>
        <dbReference type="ARBA" id="ARBA00022842"/>
    </source>
</evidence>
<evidence type="ECO:0000256" key="10">
    <source>
        <dbReference type="ARBA" id="ARBA00023027"/>
    </source>
</evidence>
<dbReference type="InterPro" id="IPR001679">
    <property type="entry name" value="DNA_ligase"/>
</dbReference>
<evidence type="ECO:0000259" key="16">
    <source>
        <dbReference type="PROSITE" id="PS50172"/>
    </source>
</evidence>
<evidence type="ECO:0000256" key="3">
    <source>
        <dbReference type="ARBA" id="ARBA00013308"/>
    </source>
</evidence>
<dbReference type="EMBL" id="CP042326">
    <property type="protein sequence ID" value="QDZ41207.1"/>
    <property type="molecule type" value="Genomic_DNA"/>
</dbReference>
<gene>
    <name evidence="15 17" type="primary">ligA</name>
    <name evidence="17" type="ORF">FRE64_15405</name>
</gene>
<evidence type="ECO:0000256" key="6">
    <source>
        <dbReference type="ARBA" id="ARBA00022723"/>
    </source>
</evidence>
<dbReference type="SMART" id="SM00532">
    <property type="entry name" value="LIGANc"/>
    <property type="match status" value="1"/>
</dbReference>
<dbReference type="InterPro" id="IPR013839">
    <property type="entry name" value="DNAligase_adenylation"/>
</dbReference>
<keyword evidence="10 15" id="KW-0520">NAD</keyword>
<dbReference type="InterPro" id="IPR013840">
    <property type="entry name" value="DNAligase_N"/>
</dbReference>
<dbReference type="FunFam" id="3.30.470.30:FF:000001">
    <property type="entry name" value="DNA ligase"/>
    <property type="match status" value="1"/>
</dbReference>
<dbReference type="KEGG" id="enn:FRE64_15405"/>
<evidence type="ECO:0000256" key="8">
    <source>
        <dbReference type="ARBA" id="ARBA00022833"/>
    </source>
</evidence>
<dbReference type="SUPFAM" id="SSF52113">
    <property type="entry name" value="BRCT domain"/>
    <property type="match status" value="1"/>
</dbReference>
<feature type="binding site" evidence="15">
    <location>
        <position position="287"/>
    </location>
    <ligand>
        <name>NAD(+)</name>
        <dbReference type="ChEBI" id="CHEBI:57540"/>
    </ligand>
</feature>
<evidence type="ECO:0000313" key="18">
    <source>
        <dbReference type="Proteomes" id="UP000318453"/>
    </source>
</evidence>
<dbReference type="Gene3D" id="2.40.50.140">
    <property type="entry name" value="Nucleic acid-binding proteins"/>
    <property type="match status" value="1"/>
</dbReference>
<feature type="binding site" evidence="15">
    <location>
        <position position="428"/>
    </location>
    <ligand>
        <name>Zn(2+)</name>
        <dbReference type="ChEBI" id="CHEBI:29105"/>
    </ligand>
</feature>
<keyword evidence="6 15" id="KW-0479">Metal-binding</keyword>
<dbReference type="PANTHER" id="PTHR23389:SF9">
    <property type="entry name" value="DNA LIGASE"/>
    <property type="match status" value="1"/>
</dbReference>
<evidence type="ECO:0000256" key="13">
    <source>
        <dbReference type="ARBA" id="ARBA00034005"/>
    </source>
</evidence>
<sequence length="667" mass="74492">MNQEESRIKQLRQQLQAANEAYYLHDNPIMEDEVYDRLYRELQGLEEKYPELITPDSPTQRIGGEVAEGFASVKHQIPLYSLENAFNEEEFRQWAARHQGEAVEYVCELKIDGNALALTYEDGVLVRGVTRGDGETGEEITNNVRTIPSIPLRLKLNNPPARVEVRGEAFLPRQTFEKINQTRQANGESVFANPRNATSGTLRQFDPKVVAERKLDFFAYTLYVVEENSPWQPETQDYSLQVLEEMGFKVNPHRKVCQSLEEVEEFFREWEEKRNTLAYETDGVVVKINSYALQKRLGFTQKFPRWAIALKFPAEEAPSQIKAITVNVGRTGAVTPLAHLEPISLAGTTVQRATLHNSDFIRELDVCIGDTVVVRKAGDIIPEIVRVLPSLRPNDAQAFIMPKECPECGSTLVRPEGEAITRCVNASCPAILRGSLVHWASRDAMDIQGLGEKMVESLVSKGLVTSVADLYQLQVEGLVKLERVGEKSAGNLVRAIAQSKQQPWSRVLYGLGIRYVGKVNAGILAKKFPTVEKLAKASIDELQAVEGIGEEIARSLYQWFRIEANQNLIQELQNLGLNLGEDTSTSEPITQPLAGKTFVLTGKFNSFTRKEAQTLIEQAGGKVTSSVSQKTDYVVVGEDSGSKQEKAKALEIPQIGEDELKAMLNQE</sequence>
<dbReference type="Pfam" id="PF03119">
    <property type="entry name" value="DNA_ligase_ZBD"/>
    <property type="match status" value="1"/>
</dbReference>
<keyword evidence="4 15" id="KW-0436">Ligase</keyword>
<keyword evidence="7 15" id="KW-0227">DNA damage</keyword>
<dbReference type="Gene3D" id="3.30.470.30">
    <property type="entry name" value="DNA ligase/mRNA capping enzyme"/>
    <property type="match status" value="1"/>
</dbReference>
<dbReference type="OrthoDB" id="9759736at2"/>
<dbReference type="GO" id="GO:0005829">
    <property type="term" value="C:cytosol"/>
    <property type="evidence" value="ECO:0007669"/>
    <property type="project" value="TreeGrafter"/>
</dbReference>
<comment type="similarity">
    <text evidence="14 15">Belongs to the NAD-dependent DNA ligase family. LigA subfamily.</text>
</comment>
<dbReference type="FunFam" id="2.40.50.140:FF:000012">
    <property type="entry name" value="DNA ligase"/>
    <property type="match status" value="1"/>
</dbReference>
<dbReference type="SUPFAM" id="SSF47781">
    <property type="entry name" value="RuvA domain 2-like"/>
    <property type="match status" value="1"/>
</dbReference>
<evidence type="ECO:0000256" key="2">
    <source>
        <dbReference type="ARBA" id="ARBA00012722"/>
    </source>
</evidence>
<proteinExistence type="inferred from homology"/>
<dbReference type="InterPro" id="IPR004149">
    <property type="entry name" value="Znf_DNAligase_C4"/>
</dbReference>
<dbReference type="InterPro" id="IPR004150">
    <property type="entry name" value="NAD_DNA_ligase_OB"/>
</dbReference>
<feature type="binding site" evidence="15">
    <location>
        <position position="311"/>
    </location>
    <ligand>
        <name>NAD(+)</name>
        <dbReference type="ChEBI" id="CHEBI:57540"/>
    </ligand>
</feature>
<feature type="binding site" evidence="15">
    <location>
        <position position="108"/>
    </location>
    <ligand>
        <name>NAD(+)</name>
        <dbReference type="ChEBI" id="CHEBI:57540"/>
    </ligand>
</feature>
<dbReference type="InterPro" id="IPR036420">
    <property type="entry name" value="BRCT_dom_sf"/>
</dbReference>
<keyword evidence="5 15" id="KW-0235">DNA replication</keyword>
<dbReference type="NCBIfam" id="NF005932">
    <property type="entry name" value="PRK07956.1"/>
    <property type="match status" value="1"/>
</dbReference>
<dbReference type="PROSITE" id="PS01056">
    <property type="entry name" value="DNA_LIGASE_N2"/>
    <property type="match status" value="1"/>
</dbReference>
<dbReference type="FunFam" id="1.10.150.20:FF:000007">
    <property type="entry name" value="DNA ligase"/>
    <property type="match status" value="1"/>
</dbReference>
<dbReference type="PROSITE" id="PS50172">
    <property type="entry name" value="BRCT"/>
    <property type="match status" value="1"/>
</dbReference>
<dbReference type="Gene3D" id="1.10.287.610">
    <property type="entry name" value="Helix hairpin bin"/>
    <property type="match status" value="1"/>
</dbReference>
<keyword evidence="11 15" id="KW-0234">DNA repair</keyword>
<accession>A0A5B8NQI2</accession>
<dbReference type="GO" id="GO:0003677">
    <property type="term" value="F:DNA binding"/>
    <property type="evidence" value="ECO:0007669"/>
    <property type="project" value="InterPro"/>
</dbReference>
<dbReference type="InterPro" id="IPR012340">
    <property type="entry name" value="NA-bd_OB-fold"/>
</dbReference>